<evidence type="ECO:0000313" key="1">
    <source>
        <dbReference type="EMBL" id="OUM70944.1"/>
    </source>
</evidence>
<dbReference type="EMBL" id="LOHF01000038">
    <property type="protein sequence ID" value="OUM70944.1"/>
    <property type="molecule type" value="Genomic_DNA"/>
</dbReference>
<name>A0A1Y3P2C8_9PSED</name>
<keyword evidence="2" id="KW-1185">Reference proteome</keyword>
<protein>
    <submittedName>
        <fullName evidence="1">Uncharacterized protein</fullName>
    </submittedName>
</protein>
<accession>A0A1Y3P2C8</accession>
<sequence length="90" mass="10210">MTNLGGDVGFGMQPRQQLGAGAPLIKKCAILAISPAVDQCYAENYDECCAMLRVVTKYVWFLRSHQHAICTGESEHCRVFLQFKPRFQEW</sequence>
<evidence type="ECO:0000313" key="2">
    <source>
        <dbReference type="Proteomes" id="UP000195440"/>
    </source>
</evidence>
<proteinExistence type="predicted"/>
<reference evidence="1 2" key="1">
    <citation type="journal article" date="2017" name="Syst. Appl. Microbiol.">
        <title>Pseudomonas caspiana sp. nov., a citrus pathogen in the Pseudomonas syringae phylogenetic group.</title>
        <authorList>
            <person name="Busquets A."/>
            <person name="Gomila M."/>
            <person name="Beiki F."/>
            <person name="Mulet M."/>
            <person name="Rahimian H."/>
            <person name="Garcia-Valdes E."/>
            <person name="Lalucat J."/>
        </authorList>
    </citation>
    <scope>NUCLEOTIDE SEQUENCE [LARGE SCALE GENOMIC DNA]</scope>
    <source>
        <strain evidence="1 2">FBF102</strain>
    </source>
</reference>
<gene>
    <name evidence="1" type="ORF">AUC60_26065</name>
</gene>
<comment type="caution">
    <text evidence="1">The sequence shown here is derived from an EMBL/GenBank/DDBJ whole genome shotgun (WGS) entry which is preliminary data.</text>
</comment>
<organism evidence="1 2">
    <name type="scientific">Pseudomonas caspiana</name>
    <dbReference type="NCBI Taxonomy" id="1451454"/>
    <lineage>
        <taxon>Bacteria</taxon>
        <taxon>Pseudomonadati</taxon>
        <taxon>Pseudomonadota</taxon>
        <taxon>Gammaproteobacteria</taxon>
        <taxon>Pseudomonadales</taxon>
        <taxon>Pseudomonadaceae</taxon>
        <taxon>Pseudomonas</taxon>
    </lineage>
</organism>
<dbReference type="Proteomes" id="UP000195440">
    <property type="component" value="Unassembled WGS sequence"/>
</dbReference>
<dbReference type="AlphaFoldDB" id="A0A1Y3P2C8"/>